<sequence>MTSLFAAALAAAIQGAGPGGIDAACPDETEIMDLAALDFDADGRRDLAVVCGPDGPATLGGTIALWRALDTGGFEPAGTRDPGDNPDEATTGDIDADGDIDLVVVAQGQHERTLAIFEQTGDGLASEPVTHSRGGYPTGGMALHDVDGDRVMDIVLTDVPMPHSAQALIQAEGEGIGPFRDGPVPGAGPDAQPFVADLVGNGIDDIAVLKEDESLILLAGSSDDRLELPLAGDADLYAVRAGGMVNADRLPDLLVSVRTGPNSAEPQLALSEGMELTLSGPLPGAGYLLQGHIASFDDDPATVEILAIERESARSDAPEGILYQYRNGEFSELGRLPLGGYPYAAKAIDFDGDGQAQLVIGDLETNQVRILSWSPAPDEAPPAEESADGADAGGSAATGEARMCGTDEDCFENAFAACDPGATVTIRGTPAIHYRFEILGPEDEACAVTAGFTENPNPDFVGPSMVCRWDNAQAFDDVVRDLSACEGELVEMMTR</sequence>
<keyword evidence="1" id="KW-0732">Signal</keyword>
<dbReference type="AlphaFoldDB" id="A0A4S2GX36"/>
<evidence type="ECO:0000313" key="3">
    <source>
        <dbReference type="EMBL" id="TGY87665.1"/>
    </source>
</evidence>
<dbReference type="PANTHER" id="PTHR46580">
    <property type="entry name" value="SENSOR KINASE-RELATED"/>
    <property type="match status" value="1"/>
</dbReference>
<name>A0A4S2GX36_9PROT</name>
<evidence type="ECO:0000256" key="1">
    <source>
        <dbReference type="ARBA" id="ARBA00022729"/>
    </source>
</evidence>
<gene>
    <name evidence="3" type="ORF">E5163_14630</name>
</gene>
<dbReference type="InterPro" id="IPR013517">
    <property type="entry name" value="FG-GAP"/>
</dbReference>
<proteinExistence type="predicted"/>
<organism evidence="3 4">
    <name type="scientific">Marinicauda algicola</name>
    <dbReference type="NCBI Taxonomy" id="2029849"/>
    <lineage>
        <taxon>Bacteria</taxon>
        <taxon>Pseudomonadati</taxon>
        <taxon>Pseudomonadota</taxon>
        <taxon>Alphaproteobacteria</taxon>
        <taxon>Maricaulales</taxon>
        <taxon>Maricaulaceae</taxon>
        <taxon>Marinicauda</taxon>
    </lineage>
</organism>
<dbReference type="Gene3D" id="2.130.10.130">
    <property type="entry name" value="Integrin alpha, N-terminal"/>
    <property type="match status" value="1"/>
</dbReference>
<dbReference type="PANTHER" id="PTHR46580:SF4">
    <property type="entry name" value="ATP_GTP-BINDING PROTEIN"/>
    <property type="match status" value="1"/>
</dbReference>
<keyword evidence="4" id="KW-1185">Reference proteome</keyword>
<evidence type="ECO:0000313" key="4">
    <source>
        <dbReference type="Proteomes" id="UP000308054"/>
    </source>
</evidence>
<dbReference type="EMBL" id="SRXW01000005">
    <property type="protein sequence ID" value="TGY87665.1"/>
    <property type="molecule type" value="Genomic_DNA"/>
</dbReference>
<evidence type="ECO:0008006" key="5">
    <source>
        <dbReference type="Google" id="ProtNLM"/>
    </source>
</evidence>
<feature type="region of interest" description="Disordered" evidence="2">
    <location>
        <begin position="374"/>
        <end position="400"/>
    </location>
</feature>
<dbReference type="RefSeq" id="WP_135997270.1">
    <property type="nucleotide sequence ID" value="NZ_CP071057.1"/>
</dbReference>
<comment type="caution">
    <text evidence="3">The sequence shown here is derived from an EMBL/GenBank/DDBJ whole genome shotgun (WGS) entry which is preliminary data.</text>
</comment>
<reference evidence="3 4" key="1">
    <citation type="journal article" date="2017" name="Int. J. Syst. Evol. Microbiol.">
        <title>Marinicauda algicola sp. nov., isolated from a marine red alga Rhodosorus marinus.</title>
        <authorList>
            <person name="Jeong S.E."/>
            <person name="Jeon S.H."/>
            <person name="Chun B.H."/>
            <person name="Kim D.W."/>
            <person name="Jeon C.O."/>
        </authorList>
    </citation>
    <scope>NUCLEOTIDE SEQUENCE [LARGE SCALE GENOMIC DNA]</scope>
    <source>
        <strain evidence="3 4">JCM 31718</strain>
    </source>
</reference>
<dbReference type="OrthoDB" id="8169987at2"/>
<dbReference type="InterPro" id="IPR028994">
    <property type="entry name" value="Integrin_alpha_N"/>
</dbReference>
<feature type="compositionally biased region" description="Low complexity" evidence="2">
    <location>
        <begin position="389"/>
        <end position="400"/>
    </location>
</feature>
<dbReference type="SUPFAM" id="SSF69318">
    <property type="entry name" value="Integrin alpha N-terminal domain"/>
    <property type="match status" value="1"/>
</dbReference>
<dbReference type="Proteomes" id="UP000308054">
    <property type="component" value="Unassembled WGS sequence"/>
</dbReference>
<accession>A0A4S2GX36</accession>
<feature type="region of interest" description="Disordered" evidence="2">
    <location>
        <begin position="73"/>
        <end position="95"/>
    </location>
</feature>
<dbReference type="Pfam" id="PF13517">
    <property type="entry name" value="FG-GAP_3"/>
    <property type="match status" value="1"/>
</dbReference>
<protein>
    <recommendedName>
        <fullName evidence="5">VCBS repeat-containing protein</fullName>
    </recommendedName>
</protein>
<evidence type="ECO:0000256" key="2">
    <source>
        <dbReference type="SAM" id="MobiDB-lite"/>
    </source>
</evidence>